<dbReference type="PANTHER" id="PTHR47165:SF4">
    <property type="entry name" value="OS03G0429900 PROTEIN"/>
    <property type="match status" value="1"/>
</dbReference>
<dbReference type="PANTHER" id="PTHR47165">
    <property type="entry name" value="OS03G0429900 PROTEIN"/>
    <property type="match status" value="1"/>
</dbReference>
<accession>A0ABQ8AH17</accession>
<name>A0ABQ8AH17_BRANA</name>
<evidence type="ECO:0000313" key="1">
    <source>
        <dbReference type="EMBL" id="KAH0891366.1"/>
    </source>
</evidence>
<protein>
    <submittedName>
        <fullName evidence="1">Uncharacterized protein</fullName>
    </submittedName>
</protein>
<proteinExistence type="predicted"/>
<gene>
    <name evidence="1" type="ORF">HID58_053795</name>
</gene>
<evidence type="ECO:0000313" key="2">
    <source>
        <dbReference type="Proteomes" id="UP000824890"/>
    </source>
</evidence>
<dbReference type="SUPFAM" id="SSF50249">
    <property type="entry name" value="Nucleic acid-binding proteins"/>
    <property type="match status" value="1"/>
</dbReference>
<keyword evidence="2" id="KW-1185">Reference proteome</keyword>
<reference evidence="1 2" key="1">
    <citation type="submission" date="2021-05" db="EMBL/GenBank/DDBJ databases">
        <title>Genome Assembly of Synthetic Allotetraploid Brassica napus Reveals Homoeologous Exchanges between Subgenomes.</title>
        <authorList>
            <person name="Davis J.T."/>
        </authorList>
    </citation>
    <scope>NUCLEOTIDE SEQUENCE [LARGE SCALE GENOMIC DNA]</scope>
    <source>
        <strain evidence="2">cv. Da-Ae</strain>
        <tissue evidence="1">Seedling</tissue>
    </source>
</reference>
<dbReference type="Gene3D" id="2.40.50.140">
    <property type="entry name" value="Nucleic acid-binding proteins"/>
    <property type="match status" value="1"/>
</dbReference>
<dbReference type="EMBL" id="JAGKQM010000013">
    <property type="protein sequence ID" value="KAH0891366.1"/>
    <property type="molecule type" value="Genomic_DNA"/>
</dbReference>
<comment type="caution">
    <text evidence="1">The sequence shown here is derived from an EMBL/GenBank/DDBJ whole genome shotgun (WGS) entry which is preliminary data.</text>
</comment>
<sequence>MASIIKISNLSDVQPFKSEWRVEVKVLHKRKCKKTRQKWSQYPFRTIQEMKHTDKCSVRKAAPRYKLALLVQDLTGESNFNLLDSAATFIVKTSAAKVVNQRFDEIGNQEMLPPEIVDIVGKTYGFGISFDESNSSCGTQFNAKKVWNLTDIMWKRIKSLHQISTSSKKKQCLNVDEVENKDHGEAKEDKSG</sequence>
<dbReference type="InterPro" id="IPR012340">
    <property type="entry name" value="NA-bd_OB-fold"/>
</dbReference>
<organism evidence="1 2">
    <name type="scientific">Brassica napus</name>
    <name type="common">Rape</name>
    <dbReference type="NCBI Taxonomy" id="3708"/>
    <lineage>
        <taxon>Eukaryota</taxon>
        <taxon>Viridiplantae</taxon>
        <taxon>Streptophyta</taxon>
        <taxon>Embryophyta</taxon>
        <taxon>Tracheophyta</taxon>
        <taxon>Spermatophyta</taxon>
        <taxon>Magnoliopsida</taxon>
        <taxon>eudicotyledons</taxon>
        <taxon>Gunneridae</taxon>
        <taxon>Pentapetalae</taxon>
        <taxon>rosids</taxon>
        <taxon>malvids</taxon>
        <taxon>Brassicales</taxon>
        <taxon>Brassicaceae</taxon>
        <taxon>Brassiceae</taxon>
        <taxon>Brassica</taxon>
    </lineage>
</organism>
<dbReference type="Proteomes" id="UP000824890">
    <property type="component" value="Unassembled WGS sequence"/>
</dbReference>